<evidence type="ECO:0000256" key="2">
    <source>
        <dbReference type="ARBA" id="ARBA00022491"/>
    </source>
</evidence>
<dbReference type="GO" id="GO:0005654">
    <property type="term" value="C:nucleoplasm"/>
    <property type="evidence" value="ECO:0007669"/>
    <property type="project" value="UniProtKB-ARBA"/>
</dbReference>
<gene>
    <name evidence="9" type="ORF">BaRGS_00035078</name>
</gene>
<feature type="compositionally biased region" description="Acidic residues" evidence="8">
    <location>
        <begin position="12"/>
        <end position="21"/>
    </location>
</feature>
<dbReference type="GO" id="GO:0010468">
    <property type="term" value="P:regulation of gene expression"/>
    <property type="evidence" value="ECO:0007669"/>
    <property type="project" value="UniProtKB-ARBA"/>
</dbReference>
<dbReference type="PANTHER" id="PTHR21964">
    <property type="entry name" value="BREAST CANCER METASTASIS-SUPPRESSOR 1"/>
    <property type="match status" value="1"/>
</dbReference>
<accession>A0ABD0JFJ3</accession>
<evidence type="ECO:0000256" key="4">
    <source>
        <dbReference type="ARBA" id="ARBA00023163"/>
    </source>
</evidence>
<keyword evidence="7" id="KW-0175">Coiled coil</keyword>
<dbReference type="Pfam" id="PF08598">
    <property type="entry name" value="Sds3"/>
    <property type="match status" value="1"/>
</dbReference>
<evidence type="ECO:0000256" key="1">
    <source>
        <dbReference type="ARBA" id="ARBA00004123"/>
    </source>
</evidence>
<proteinExistence type="inferred from homology"/>
<evidence type="ECO:0000256" key="5">
    <source>
        <dbReference type="ARBA" id="ARBA00023242"/>
    </source>
</evidence>
<evidence type="ECO:0000256" key="7">
    <source>
        <dbReference type="SAM" id="Coils"/>
    </source>
</evidence>
<keyword evidence="2" id="KW-0678">Repressor</keyword>
<evidence type="ECO:0000256" key="8">
    <source>
        <dbReference type="SAM" id="MobiDB-lite"/>
    </source>
</evidence>
<keyword evidence="3" id="KW-0805">Transcription regulation</keyword>
<comment type="similarity">
    <text evidence="6">Belongs to the BRMS1 family.</text>
</comment>
<evidence type="ECO:0000256" key="3">
    <source>
        <dbReference type="ARBA" id="ARBA00023015"/>
    </source>
</evidence>
<dbReference type="Gene3D" id="1.20.5.1500">
    <property type="match status" value="1"/>
</dbReference>
<evidence type="ECO:0000313" key="9">
    <source>
        <dbReference type="EMBL" id="KAK7473681.1"/>
    </source>
</evidence>
<protein>
    <submittedName>
        <fullName evidence="9">Uncharacterized protein</fullName>
    </submittedName>
</protein>
<keyword evidence="10" id="KW-1185">Reference proteome</keyword>
<feature type="region of interest" description="Disordered" evidence="8">
    <location>
        <begin position="1"/>
        <end position="61"/>
    </location>
</feature>
<dbReference type="EMBL" id="JACVVK020000461">
    <property type="protein sequence ID" value="KAK7473681.1"/>
    <property type="molecule type" value="Genomic_DNA"/>
</dbReference>
<dbReference type="FunFam" id="1.20.5.1500:FF:000002">
    <property type="entry name" value="breast cancer metastasis-suppressor 1-like protein-A"/>
    <property type="match status" value="1"/>
</dbReference>
<reference evidence="9 10" key="1">
    <citation type="journal article" date="2023" name="Sci. Data">
        <title>Genome assembly of the Korean intertidal mud-creeper Batillaria attramentaria.</title>
        <authorList>
            <person name="Patra A.K."/>
            <person name="Ho P.T."/>
            <person name="Jun S."/>
            <person name="Lee S.J."/>
            <person name="Kim Y."/>
            <person name="Won Y.J."/>
        </authorList>
    </citation>
    <scope>NUCLEOTIDE SEQUENCE [LARGE SCALE GENOMIC DNA]</scope>
    <source>
        <strain evidence="9">Wonlab-2016</strain>
    </source>
</reference>
<dbReference type="InterPro" id="IPR013907">
    <property type="entry name" value="Sds3"/>
</dbReference>
<organism evidence="9 10">
    <name type="scientific">Batillaria attramentaria</name>
    <dbReference type="NCBI Taxonomy" id="370345"/>
    <lineage>
        <taxon>Eukaryota</taxon>
        <taxon>Metazoa</taxon>
        <taxon>Spiralia</taxon>
        <taxon>Lophotrochozoa</taxon>
        <taxon>Mollusca</taxon>
        <taxon>Gastropoda</taxon>
        <taxon>Caenogastropoda</taxon>
        <taxon>Sorbeoconcha</taxon>
        <taxon>Cerithioidea</taxon>
        <taxon>Batillariidae</taxon>
        <taxon>Batillaria</taxon>
    </lineage>
</organism>
<comment type="subcellular location">
    <subcellularLocation>
        <location evidence="1">Nucleus</location>
    </subcellularLocation>
</comment>
<keyword evidence="5" id="KW-0539">Nucleus</keyword>
<feature type="region of interest" description="Disordered" evidence="8">
    <location>
        <begin position="186"/>
        <end position="205"/>
    </location>
</feature>
<evidence type="ECO:0000256" key="6">
    <source>
        <dbReference type="ARBA" id="ARBA00038256"/>
    </source>
</evidence>
<dbReference type="AlphaFoldDB" id="A0ABD0JFJ3"/>
<dbReference type="Proteomes" id="UP001519460">
    <property type="component" value="Unassembled WGS sequence"/>
</dbReference>
<feature type="coiled-coil region" evidence="7">
    <location>
        <begin position="155"/>
        <end position="182"/>
    </location>
</feature>
<dbReference type="SMART" id="SM01401">
    <property type="entry name" value="Sds3"/>
    <property type="match status" value="1"/>
</dbReference>
<sequence>MPAVTENGKTDPDEESMDQYDGDSGRSSDDETASGSGMEGEEEEDGEDESTEMDEEECERRRLEFMEDLSELDRQFSELKDLMFRERAEQIELKLEEVKAGTAPEYLQPLKTLETNKKHRLEVAEILREYRIKAIKNKFESEELAAYQNMESEKILLFDQLKQELEDKIRRLEEDRNNIDISSDLYESQSQKRRKKHDPFNSDRRKKPVTVSDILAGNMLNILTAVIMFLNYARPYIVYMLAEAEVIEDWTAIKKALKQQFQRRKVECNMTLGLILCSGFLWRQQVYNLGINIKPISRGMVALACRDQKSVWTIKNSVATLTALLACRLFQG</sequence>
<keyword evidence="4" id="KW-0804">Transcription</keyword>
<evidence type="ECO:0000313" key="10">
    <source>
        <dbReference type="Proteomes" id="UP001519460"/>
    </source>
</evidence>
<feature type="compositionally biased region" description="Acidic residues" evidence="8">
    <location>
        <begin position="39"/>
        <end position="57"/>
    </location>
</feature>
<name>A0ABD0JFJ3_9CAEN</name>
<comment type="caution">
    <text evidence="9">The sequence shown here is derived from an EMBL/GenBank/DDBJ whole genome shotgun (WGS) entry which is preliminary data.</text>
</comment>